<dbReference type="PANTHER" id="PTHR33751:SF9">
    <property type="entry name" value="CYTOCHROME C4"/>
    <property type="match status" value="1"/>
</dbReference>
<dbReference type="PROSITE" id="PS51007">
    <property type="entry name" value="CYTC"/>
    <property type="match status" value="2"/>
</dbReference>
<dbReference type="InterPro" id="IPR050597">
    <property type="entry name" value="Cytochrome_c_Oxidase_Subunit"/>
</dbReference>
<dbReference type="GO" id="GO:0046872">
    <property type="term" value="F:metal ion binding"/>
    <property type="evidence" value="ECO:0007669"/>
    <property type="project" value="UniProtKB-KW"/>
</dbReference>
<dbReference type="SUPFAM" id="SSF46626">
    <property type="entry name" value="Cytochrome c"/>
    <property type="match status" value="2"/>
</dbReference>
<feature type="domain" description="Cytochrome c" evidence="8">
    <location>
        <begin position="182"/>
        <end position="263"/>
    </location>
</feature>
<keyword evidence="7" id="KW-0812">Transmembrane</keyword>
<proteinExistence type="predicted"/>
<dbReference type="GO" id="GO:0009055">
    <property type="term" value="F:electron transfer activity"/>
    <property type="evidence" value="ECO:0007669"/>
    <property type="project" value="InterPro"/>
</dbReference>
<keyword evidence="4" id="KW-0249">Electron transport</keyword>
<organism evidence="9 10">
    <name type="scientific">Bradyrhizobium macuxiense</name>
    <dbReference type="NCBI Taxonomy" id="1755647"/>
    <lineage>
        <taxon>Bacteria</taxon>
        <taxon>Pseudomonadati</taxon>
        <taxon>Pseudomonadota</taxon>
        <taxon>Alphaproteobacteria</taxon>
        <taxon>Hyphomicrobiales</taxon>
        <taxon>Nitrobacteraceae</taxon>
        <taxon>Bradyrhizobium</taxon>
    </lineage>
</organism>
<dbReference type="Gene3D" id="1.10.760.10">
    <property type="entry name" value="Cytochrome c-like domain"/>
    <property type="match status" value="2"/>
</dbReference>
<keyword evidence="7" id="KW-1133">Transmembrane helix</keyword>
<evidence type="ECO:0000256" key="1">
    <source>
        <dbReference type="ARBA" id="ARBA00022448"/>
    </source>
</evidence>
<evidence type="ECO:0000313" key="10">
    <source>
        <dbReference type="Proteomes" id="UP000057737"/>
    </source>
</evidence>
<sequence length="263" mass="27849">MSDRPLFSPRNPWFSISVGVTAGIAVLSAIVGLVWLPLVQPNVKFSGLWDAICSAAGVPRAAVRDASLKPEFKTSGVVMTPQMLAGADQVSIGRGATLAQRCAICHGPQGVSDANSPNLAGQFAAVTYKELNDFKSGARASVVMVPFAAAMSDRDMKDVAAYYAYLPRVPSNNLDVGRPAPAIVVTGAPMRNIPPCGSCHGDIDNKAGSPWLGGQSAVYIKAQLEAFASGTRRNDISEQMRNIARQMTAEEIDQAAHFYEAQP</sequence>
<evidence type="ECO:0000256" key="2">
    <source>
        <dbReference type="ARBA" id="ARBA00022617"/>
    </source>
</evidence>
<evidence type="ECO:0000256" key="4">
    <source>
        <dbReference type="ARBA" id="ARBA00022982"/>
    </source>
</evidence>
<keyword evidence="3 6" id="KW-0479">Metal-binding</keyword>
<keyword evidence="10" id="KW-1185">Reference proteome</keyword>
<accession>A0A109JM55</accession>
<evidence type="ECO:0000256" key="7">
    <source>
        <dbReference type="SAM" id="Phobius"/>
    </source>
</evidence>
<dbReference type="RefSeq" id="WP_066510807.1">
    <property type="nucleotide sequence ID" value="NZ_LNCU01000089.1"/>
</dbReference>
<evidence type="ECO:0000256" key="5">
    <source>
        <dbReference type="ARBA" id="ARBA00023004"/>
    </source>
</evidence>
<evidence type="ECO:0000256" key="6">
    <source>
        <dbReference type="PROSITE-ProRule" id="PRU00433"/>
    </source>
</evidence>
<gene>
    <name evidence="9" type="ORF">AS156_12630</name>
</gene>
<feature type="transmembrane region" description="Helical" evidence="7">
    <location>
        <begin position="12"/>
        <end position="36"/>
    </location>
</feature>
<evidence type="ECO:0000259" key="8">
    <source>
        <dbReference type="PROSITE" id="PS51007"/>
    </source>
</evidence>
<keyword evidence="7" id="KW-0472">Membrane</keyword>
<dbReference type="InterPro" id="IPR036909">
    <property type="entry name" value="Cyt_c-like_dom_sf"/>
</dbReference>
<evidence type="ECO:0000313" key="9">
    <source>
        <dbReference type="EMBL" id="KWV51421.1"/>
    </source>
</evidence>
<dbReference type="EMBL" id="LNCU01000089">
    <property type="protein sequence ID" value="KWV51421.1"/>
    <property type="molecule type" value="Genomic_DNA"/>
</dbReference>
<keyword evidence="2 6" id="KW-0349">Heme</keyword>
<dbReference type="Proteomes" id="UP000057737">
    <property type="component" value="Unassembled WGS sequence"/>
</dbReference>
<name>A0A109JM55_9BRAD</name>
<reference evidence="9 10" key="1">
    <citation type="submission" date="2015-11" db="EMBL/GenBank/DDBJ databases">
        <title>Draft Genome Sequence of the Strain BR 10303 (Bradyrhizobium sp.) isolated from nodules of Centrolobium paraense.</title>
        <authorList>
            <person name="Zelli J.E."/>
            <person name="Simoes-Araujo J.L."/>
            <person name="Barauna A.C."/>
            <person name="Silva K."/>
        </authorList>
    </citation>
    <scope>NUCLEOTIDE SEQUENCE [LARGE SCALE GENOMIC DNA]</scope>
    <source>
        <strain evidence="9 10">BR 10303</strain>
    </source>
</reference>
<dbReference type="InterPro" id="IPR009056">
    <property type="entry name" value="Cyt_c-like_dom"/>
</dbReference>
<comment type="caution">
    <text evidence="9">The sequence shown here is derived from an EMBL/GenBank/DDBJ whole genome shotgun (WGS) entry which is preliminary data.</text>
</comment>
<keyword evidence="5 6" id="KW-0408">Iron</keyword>
<keyword evidence="1" id="KW-0813">Transport</keyword>
<dbReference type="OrthoDB" id="9808603at2"/>
<dbReference type="PANTHER" id="PTHR33751">
    <property type="entry name" value="CBB3-TYPE CYTOCHROME C OXIDASE SUBUNIT FIXP"/>
    <property type="match status" value="1"/>
</dbReference>
<evidence type="ECO:0000256" key="3">
    <source>
        <dbReference type="ARBA" id="ARBA00022723"/>
    </source>
</evidence>
<dbReference type="Pfam" id="PF00034">
    <property type="entry name" value="Cytochrom_C"/>
    <property type="match status" value="1"/>
</dbReference>
<dbReference type="GO" id="GO:0020037">
    <property type="term" value="F:heme binding"/>
    <property type="evidence" value="ECO:0007669"/>
    <property type="project" value="InterPro"/>
</dbReference>
<feature type="domain" description="Cytochrome c" evidence="8">
    <location>
        <begin position="90"/>
        <end position="167"/>
    </location>
</feature>
<protein>
    <submittedName>
        <fullName evidence="9">Cytochrome C</fullName>
    </submittedName>
</protein>
<dbReference type="AlphaFoldDB" id="A0A109JM55"/>